<evidence type="ECO:0000313" key="1">
    <source>
        <dbReference type="EMBL" id="MBU9721233.1"/>
    </source>
</evidence>
<evidence type="ECO:0000313" key="2">
    <source>
        <dbReference type="Proteomes" id="UP000790580"/>
    </source>
</evidence>
<dbReference type="RefSeq" id="WP_088073419.1">
    <property type="nucleotide sequence ID" value="NZ_JAHQCR010000032.1"/>
</dbReference>
<reference evidence="1 2" key="1">
    <citation type="submission" date="2021-06" db="EMBL/GenBank/DDBJ databases">
        <title>Bacillus sp. RD4P76, an endophyte from a halophyte.</title>
        <authorList>
            <person name="Sun J.-Q."/>
        </authorList>
    </citation>
    <scope>NUCLEOTIDE SEQUENCE [LARGE SCALE GENOMIC DNA]</scope>
    <source>
        <strain evidence="1 2">JCM 17098</strain>
    </source>
</reference>
<comment type="caution">
    <text evidence="1">The sequence shown here is derived from an EMBL/GenBank/DDBJ whole genome shotgun (WGS) entry which is preliminary data.</text>
</comment>
<dbReference type="InterPro" id="IPR029063">
    <property type="entry name" value="SAM-dependent_MTases_sf"/>
</dbReference>
<dbReference type="CDD" id="cd02440">
    <property type="entry name" value="AdoMet_MTases"/>
    <property type="match status" value="1"/>
</dbReference>
<proteinExistence type="predicted"/>
<dbReference type="Gene3D" id="3.40.50.150">
    <property type="entry name" value="Vaccinia Virus protein VP39"/>
    <property type="match status" value="1"/>
</dbReference>
<keyword evidence="2" id="KW-1185">Reference proteome</keyword>
<dbReference type="GO" id="GO:0008168">
    <property type="term" value="F:methyltransferase activity"/>
    <property type="evidence" value="ECO:0007669"/>
    <property type="project" value="UniProtKB-KW"/>
</dbReference>
<gene>
    <name evidence="1" type="ORF">KS407_07195</name>
</gene>
<name>A0ABS6JRX2_9BACI</name>
<dbReference type="GO" id="GO:0032259">
    <property type="term" value="P:methylation"/>
    <property type="evidence" value="ECO:0007669"/>
    <property type="project" value="UniProtKB-KW"/>
</dbReference>
<dbReference type="Pfam" id="PF01135">
    <property type="entry name" value="PCMT"/>
    <property type="match status" value="1"/>
</dbReference>
<accession>A0ABS6JRX2</accession>
<protein>
    <submittedName>
        <fullName evidence="1">Class I SAM-dependent methyltransferase</fullName>
    </submittedName>
</protein>
<dbReference type="Proteomes" id="UP000790580">
    <property type="component" value="Unassembled WGS sequence"/>
</dbReference>
<sequence>MIPYCTRTCEKLLCKSGICQRVASLYYDHVIEKEIALANITSEDKVVCIGGGSTPFTACLIAEKTGAQVTVIDYDKCVMEKARNFILKWNLDTKVTLECVDGLVYNVSKYTVVHVAMQVTPQRAVYQRMLHSMSVGGRLILRRPRVFLSPFYEALPVAEYEKAYENVWHPFSMMKGSCLFLKNEVRLIGA</sequence>
<keyword evidence="1" id="KW-0808">Transferase</keyword>
<keyword evidence="1" id="KW-0489">Methyltransferase</keyword>
<organism evidence="1 2">
    <name type="scientific">Evansella alkalicola</name>
    <dbReference type="NCBI Taxonomy" id="745819"/>
    <lineage>
        <taxon>Bacteria</taxon>
        <taxon>Bacillati</taxon>
        <taxon>Bacillota</taxon>
        <taxon>Bacilli</taxon>
        <taxon>Bacillales</taxon>
        <taxon>Bacillaceae</taxon>
        <taxon>Evansella</taxon>
    </lineage>
</organism>
<dbReference type="SUPFAM" id="SSF53335">
    <property type="entry name" value="S-adenosyl-L-methionine-dependent methyltransferases"/>
    <property type="match status" value="1"/>
</dbReference>
<dbReference type="EMBL" id="JAHQCR010000032">
    <property type="protein sequence ID" value="MBU9721233.1"/>
    <property type="molecule type" value="Genomic_DNA"/>
</dbReference>